<dbReference type="Proteomes" id="UP001056132">
    <property type="component" value="Chromosome 2"/>
</dbReference>
<feature type="domain" description="Thioredoxin" evidence="1">
    <location>
        <begin position="1"/>
        <end position="108"/>
    </location>
</feature>
<dbReference type="SUPFAM" id="SSF52833">
    <property type="entry name" value="Thioredoxin-like"/>
    <property type="match status" value="1"/>
</dbReference>
<evidence type="ECO:0000313" key="5">
    <source>
        <dbReference type="Proteomes" id="UP001056132"/>
    </source>
</evidence>
<name>A0AAE9I585_9BURK</name>
<reference evidence="2 4" key="1">
    <citation type="submission" date="2019-05" db="EMBL/GenBank/DDBJ databases">
        <title>Whole genome sequence analysis of Cupriavidus campinensis S14E4C strain.</title>
        <authorList>
            <person name="Abbaszade G."/>
            <person name="Szabo A."/>
            <person name="Toumi M."/>
            <person name="Toth E."/>
        </authorList>
    </citation>
    <scope>NUCLEOTIDE SEQUENCE [LARGE SCALE GENOMIC DNA]</scope>
    <source>
        <strain evidence="2 4">S14E4C</strain>
    </source>
</reference>
<accession>A0AAE9I585</accession>
<gene>
    <name evidence="2" type="ORF">FGG12_04750</name>
    <name evidence="3" type="ORF">M5D45_26030</name>
</gene>
<dbReference type="AlphaFoldDB" id="A0AAE9I585"/>
<dbReference type="CDD" id="cd02947">
    <property type="entry name" value="TRX_family"/>
    <property type="match status" value="1"/>
</dbReference>
<dbReference type="PROSITE" id="PS51352">
    <property type="entry name" value="THIOREDOXIN_2"/>
    <property type="match status" value="1"/>
</dbReference>
<dbReference type="InterPro" id="IPR036249">
    <property type="entry name" value="Thioredoxin-like_sf"/>
</dbReference>
<evidence type="ECO:0000259" key="1">
    <source>
        <dbReference type="PROSITE" id="PS51352"/>
    </source>
</evidence>
<dbReference type="InterPro" id="IPR013766">
    <property type="entry name" value="Thioredoxin_domain"/>
</dbReference>
<organism evidence="3 5">
    <name type="scientific">Cupriavidus campinensis</name>
    <dbReference type="NCBI Taxonomy" id="151783"/>
    <lineage>
        <taxon>Bacteria</taxon>
        <taxon>Pseudomonadati</taxon>
        <taxon>Pseudomonadota</taxon>
        <taxon>Betaproteobacteria</taxon>
        <taxon>Burkholderiales</taxon>
        <taxon>Burkholderiaceae</taxon>
        <taxon>Cupriavidus</taxon>
    </lineage>
</organism>
<reference evidence="3" key="2">
    <citation type="journal article" date="2022" name="Microbiol. Resour. Announc.">
        <title>Genome Sequence of Cupriavidus campinensis Strain G5, a Member of a Bacterial Consortium Capable of Polyethylene Degradation.</title>
        <authorList>
            <person name="Schneider B."/>
            <person name="Pfeiffer F."/>
            <person name="Dyall-Smith M."/>
            <person name="Kunte H.J."/>
        </authorList>
    </citation>
    <scope>NUCLEOTIDE SEQUENCE</scope>
    <source>
        <strain evidence="3">G5</strain>
    </source>
</reference>
<reference evidence="3" key="3">
    <citation type="submission" date="2022-05" db="EMBL/GenBank/DDBJ databases">
        <authorList>
            <person name="Kunte H.-J."/>
        </authorList>
    </citation>
    <scope>NUCLEOTIDE SEQUENCE</scope>
    <source>
        <strain evidence="3">G5</strain>
    </source>
</reference>
<protein>
    <submittedName>
        <fullName evidence="3">Thioredoxin family protein</fullName>
    </submittedName>
</protein>
<evidence type="ECO:0000313" key="3">
    <source>
        <dbReference type="EMBL" id="URF06556.1"/>
    </source>
</evidence>
<sequence length="113" mass="12319">MSMTKAFAATEPTRAEIDALQGATLLEFGAPWCGFCMRAQPLIETAFGKHPAIRHIKVEDGSGRPLGRSFRVKLWPTLVFLRDGQEVARLVRPDDAQAIAEAMAQIDGASVTH</sequence>
<dbReference type="EMBL" id="CP097331">
    <property type="protein sequence ID" value="URF06556.1"/>
    <property type="molecule type" value="Genomic_DNA"/>
</dbReference>
<dbReference type="EMBL" id="VCIZ01000002">
    <property type="protein sequence ID" value="TSP13796.1"/>
    <property type="molecule type" value="Genomic_DNA"/>
</dbReference>
<proteinExistence type="predicted"/>
<dbReference type="Gene3D" id="3.40.30.10">
    <property type="entry name" value="Glutaredoxin"/>
    <property type="match status" value="1"/>
</dbReference>
<evidence type="ECO:0000313" key="2">
    <source>
        <dbReference type="EMBL" id="TSP13796.1"/>
    </source>
</evidence>
<dbReference type="Proteomes" id="UP000318943">
    <property type="component" value="Unassembled WGS sequence"/>
</dbReference>
<keyword evidence="4" id="KW-1185">Reference proteome</keyword>
<evidence type="ECO:0000313" key="4">
    <source>
        <dbReference type="Proteomes" id="UP000318943"/>
    </source>
</evidence>
<dbReference type="RefSeq" id="WP_144196498.1">
    <property type="nucleotide sequence ID" value="NZ_CAJPVH010000005.1"/>
</dbReference>
<dbReference type="Pfam" id="PF00085">
    <property type="entry name" value="Thioredoxin"/>
    <property type="match status" value="1"/>
</dbReference>
<dbReference type="KEGG" id="ccam:M5D45_26030"/>